<dbReference type="Proteomes" id="UP000821837">
    <property type="component" value="Unassembled WGS sequence"/>
</dbReference>
<dbReference type="PANTHER" id="PTHR23121">
    <property type="entry name" value="SODIUM-DEPENDENT GLUCOSE TRANSPORTER 1"/>
    <property type="match status" value="1"/>
</dbReference>
<gene>
    <name evidence="7" type="ORF">HPB52_009640</name>
</gene>
<evidence type="ECO:0000313" key="7">
    <source>
        <dbReference type="EMBL" id="KAH7943636.1"/>
    </source>
</evidence>
<dbReference type="GO" id="GO:0022857">
    <property type="term" value="F:transmembrane transporter activity"/>
    <property type="evidence" value="ECO:0007669"/>
    <property type="project" value="InterPro"/>
</dbReference>
<evidence type="ECO:0000256" key="3">
    <source>
        <dbReference type="ARBA" id="ARBA00023136"/>
    </source>
</evidence>
<dbReference type="EMBL" id="JABSTV010001253">
    <property type="protein sequence ID" value="KAH7943636.1"/>
    <property type="molecule type" value="Genomic_DNA"/>
</dbReference>
<feature type="transmembrane region" description="Helical" evidence="6">
    <location>
        <begin position="478"/>
        <end position="500"/>
    </location>
</feature>
<keyword evidence="8" id="KW-1185">Reference proteome</keyword>
<evidence type="ECO:0000256" key="1">
    <source>
        <dbReference type="ARBA" id="ARBA00022692"/>
    </source>
</evidence>
<reference evidence="7" key="1">
    <citation type="journal article" date="2020" name="Cell">
        <title>Large-Scale Comparative Analyses of Tick Genomes Elucidate Their Genetic Diversity and Vector Capacities.</title>
        <authorList>
            <consortium name="Tick Genome and Microbiome Consortium (TIGMIC)"/>
            <person name="Jia N."/>
            <person name="Wang J."/>
            <person name="Shi W."/>
            <person name="Du L."/>
            <person name="Sun Y."/>
            <person name="Zhan W."/>
            <person name="Jiang J.F."/>
            <person name="Wang Q."/>
            <person name="Zhang B."/>
            <person name="Ji P."/>
            <person name="Bell-Sakyi L."/>
            <person name="Cui X.M."/>
            <person name="Yuan T.T."/>
            <person name="Jiang B.G."/>
            <person name="Yang W.F."/>
            <person name="Lam T.T."/>
            <person name="Chang Q.C."/>
            <person name="Ding S.J."/>
            <person name="Wang X.J."/>
            <person name="Zhu J.G."/>
            <person name="Ruan X.D."/>
            <person name="Zhao L."/>
            <person name="Wei J.T."/>
            <person name="Ye R.Z."/>
            <person name="Que T.C."/>
            <person name="Du C.H."/>
            <person name="Zhou Y.H."/>
            <person name="Cheng J.X."/>
            <person name="Dai P.F."/>
            <person name="Guo W.B."/>
            <person name="Han X.H."/>
            <person name="Huang E.J."/>
            <person name="Li L.F."/>
            <person name="Wei W."/>
            <person name="Gao Y.C."/>
            <person name="Liu J.Z."/>
            <person name="Shao H.Z."/>
            <person name="Wang X."/>
            <person name="Wang C.C."/>
            <person name="Yang T.C."/>
            <person name="Huo Q.B."/>
            <person name="Li W."/>
            <person name="Chen H.Y."/>
            <person name="Chen S.E."/>
            <person name="Zhou L.G."/>
            <person name="Ni X.B."/>
            <person name="Tian J.H."/>
            <person name="Sheng Y."/>
            <person name="Liu T."/>
            <person name="Pan Y.S."/>
            <person name="Xia L.Y."/>
            <person name="Li J."/>
            <person name="Zhao F."/>
            <person name="Cao W.C."/>
        </authorList>
    </citation>
    <scope>NUCLEOTIDE SEQUENCE</scope>
    <source>
        <strain evidence="7">Rsan-2018</strain>
    </source>
</reference>
<feature type="region of interest" description="Disordered" evidence="5">
    <location>
        <begin position="1"/>
        <end position="44"/>
    </location>
</feature>
<dbReference type="PANTHER" id="PTHR23121:SF10">
    <property type="entry name" value="MAJOR FACILITATOR SUPERFAMILY DOMAIN-CONTAINING PROTEIN 4A"/>
    <property type="match status" value="1"/>
</dbReference>
<feature type="transmembrane region" description="Helical" evidence="6">
    <location>
        <begin position="415"/>
        <end position="440"/>
    </location>
</feature>
<accession>A0A9D4PI88</accession>
<dbReference type="SUPFAM" id="SSF103473">
    <property type="entry name" value="MFS general substrate transporter"/>
    <property type="match status" value="1"/>
</dbReference>
<dbReference type="InterPro" id="IPR036259">
    <property type="entry name" value="MFS_trans_sf"/>
</dbReference>
<feature type="transmembrane region" description="Helical" evidence="6">
    <location>
        <begin position="128"/>
        <end position="148"/>
    </location>
</feature>
<protein>
    <recommendedName>
        <fullName evidence="4">Major facilitator superfamily domain-containing protein 4A</fullName>
    </recommendedName>
</protein>
<feature type="transmembrane region" description="Helical" evidence="6">
    <location>
        <begin position="389"/>
        <end position="409"/>
    </location>
</feature>
<organism evidence="7 8">
    <name type="scientific">Rhipicephalus sanguineus</name>
    <name type="common">Brown dog tick</name>
    <name type="synonym">Ixodes sanguineus</name>
    <dbReference type="NCBI Taxonomy" id="34632"/>
    <lineage>
        <taxon>Eukaryota</taxon>
        <taxon>Metazoa</taxon>
        <taxon>Ecdysozoa</taxon>
        <taxon>Arthropoda</taxon>
        <taxon>Chelicerata</taxon>
        <taxon>Arachnida</taxon>
        <taxon>Acari</taxon>
        <taxon>Parasitiformes</taxon>
        <taxon>Ixodida</taxon>
        <taxon>Ixodoidea</taxon>
        <taxon>Ixodidae</taxon>
        <taxon>Rhipicephalinae</taxon>
        <taxon>Rhipicephalus</taxon>
        <taxon>Rhipicephalus</taxon>
    </lineage>
</organism>
<comment type="caution">
    <text evidence="7">The sequence shown here is derived from an EMBL/GenBank/DDBJ whole genome shotgun (WGS) entry which is preliminary data.</text>
</comment>
<feature type="transmembrane region" description="Helical" evidence="6">
    <location>
        <begin position="452"/>
        <end position="472"/>
    </location>
</feature>
<dbReference type="Pfam" id="PF07690">
    <property type="entry name" value="MFS_1"/>
    <property type="match status" value="1"/>
</dbReference>
<evidence type="ECO:0000256" key="4">
    <source>
        <dbReference type="ARBA" id="ARBA00040840"/>
    </source>
</evidence>
<feature type="compositionally biased region" description="Polar residues" evidence="5">
    <location>
        <begin position="8"/>
        <end position="19"/>
    </location>
</feature>
<dbReference type="AlphaFoldDB" id="A0A9D4PI88"/>
<sequence length="528" mass="56130">MDDGNAEDTLTSVDLTTCSPGPASVQEVSRPYAPVPRTEGSSASEKNFTPRVRLWLNLGRTCNVSLGNLGMGLITALAGVALLDLGEIYGADISNVSHLITTRSVGGLLGSLLGGKLYDTYNTQITSILMLLLTSVTVLMVPLCQVLLVAHFMVFFMGLSLGAFGTGSNVWIINMWPEDSSPALHIFHFAFAVGSLVAPLIARPFLSPGTTSSVAPGNSTHFPYEASNLGYDFEPSPSATGNDTSKVSTSDAETPDYYGSGQSTVYYAFAIVSAFYLFLVISMTLMYCIDKSDFRRQAARGAKSDGNGAVRNGKPEGDVRYSRISLALLSVYECVYVALECTTSQMLTTFAVKSSFSKADASRVAAVYFTFFAASRLVAAIVALKVSSLLTLIFTHGILLTTAAVMTVWCSDNALVLWVGSAITGFGQGPVKAAIVAWTAEYITISNKMMSVVVVTGSIGNLAPALLVGQFIDRDPASFLYVSLGTVLLSLVIFLGMYAYMTRRATSRSRASVQIAADSKNTGDTPLI</sequence>
<evidence type="ECO:0000313" key="8">
    <source>
        <dbReference type="Proteomes" id="UP000821837"/>
    </source>
</evidence>
<keyword evidence="1 6" id="KW-0812">Transmembrane</keyword>
<reference evidence="7" key="2">
    <citation type="submission" date="2021-09" db="EMBL/GenBank/DDBJ databases">
        <authorList>
            <person name="Jia N."/>
            <person name="Wang J."/>
            <person name="Shi W."/>
            <person name="Du L."/>
            <person name="Sun Y."/>
            <person name="Zhan W."/>
            <person name="Jiang J."/>
            <person name="Wang Q."/>
            <person name="Zhang B."/>
            <person name="Ji P."/>
            <person name="Sakyi L.B."/>
            <person name="Cui X."/>
            <person name="Yuan T."/>
            <person name="Jiang B."/>
            <person name="Yang W."/>
            <person name="Lam T.T.-Y."/>
            <person name="Chang Q."/>
            <person name="Ding S."/>
            <person name="Wang X."/>
            <person name="Zhu J."/>
            <person name="Ruan X."/>
            <person name="Zhao L."/>
            <person name="Wei J."/>
            <person name="Que T."/>
            <person name="Du C."/>
            <person name="Cheng J."/>
            <person name="Dai P."/>
            <person name="Han X."/>
            <person name="Huang E."/>
            <person name="Gao Y."/>
            <person name="Liu J."/>
            <person name="Shao H."/>
            <person name="Ye R."/>
            <person name="Li L."/>
            <person name="Wei W."/>
            <person name="Wang X."/>
            <person name="Wang C."/>
            <person name="Huo Q."/>
            <person name="Li W."/>
            <person name="Guo W."/>
            <person name="Chen H."/>
            <person name="Chen S."/>
            <person name="Zhou L."/>
            <person name="Zhou L."/>
            <person name="Ni X."/>
            <person name="Tian J."/>
            <person name="Zhou Y."/>
            <person name="Sheng Y."/>
            <person name="Liu T."/>
            <person name="Pan Y."/>
            <person name="Xia L."/>
            <person name="Li J."/>
            <person name="Zhao F."/>
            <person name="Cao W."/>
        </authorList>
    </citation>
    <scope>NUCLEOTIDE SEQUENCE</scope>
    <source>
        <strain evidence="7">Rsan-2018</strain>
        <tissue evidence="7">Larvae</tissue>
    </source>
</reference>
<dbReference type="Gene3D" id="1.20.1250.20">
    <property type="entry name" value="MFS general substrate transporter like domains"/>
    <property type="match status" value="1"/>
</dbReference>
<keyword evidence="2 6" id="KW-1133">Transmembrane helix</keyword>
<evidence type="ECO:0000256" key="2">
    <source>
        <dbReference type="ARBA" id="ARBA00022989"/>
    </source>
</evidence>
<dbReference type="VEuPathDB" id="VectorBase:RSAN_038908"/>
<evidence type="ECO:0000256" key="6">
    <source>
        <dbReference type="SAM" id="Phobius"/>
    </source>
</evidence>
<keyword evidence="3 6" id="KW-0472">Membrane</keyword>
<feature type="transmembrane region" description="Helical" evidence="6">
    <location>
        <begin position="154"/>
        <end position="174"/>
    </location>
</feature>
<dbReference type="InterPro" id="IPR011701">
    <property type="entry name" value="MFS"/>
</dbReference>
<evidence type="ECO:0000256" key="5">
    <source>
        <dbReference type="SAM" id="MobiDB-lite"/>
    </source>
</evidence>
<proteinExistence type="predicted"/>
<feature type="transmembrane region" description="Helical" evidence="6">
    <location>
        <begin position="186"/>
        <end position="206"/>
    </location>
</feature>
<name>A0A9D4PI88_RHISA</name>
<feature type="transmembrane region" description="Helical" evidence="6">
    <location>
        <begin position="265"/>
        <end position="289"/>
    </location>
</feature>